<dbReference type="InterPro" id="IPR009057">
    <property type="entry name" value="Homeodomain-like_sf"/>
</dbReference>
<accession>A0ABV5E2U6</accession>
<sequence length="278" mass="30045">MSGREKALWTRARLGQDGPPLDLLTARFDRHVYAPHAHDEFTVGVTVGGLEVIAYRGGRIHSGPGSIVVLEPGETHTGGPAAPEGYSYRALYAAPALLTEGTLDRGTLPHFRDPVLTDPELATALRLTHTELSACPDPLEAESRLPWLLTALARRHSTARATDDRIPGAQAIAHAVRDRLADDVTSPPSLSTLAADLGLSSRYQLLRAFRTTMGLPPYAWLAQHRVHRARALLEGGLRPAEAATLVGFADQAHLTRWFRRVLGVTPAAYRNSVQDSGG</sequence>
<dbReference type="PANTHER" id="PTHR46796">
    <property type="entry name" value="HTH-TYPE TRANSCRIPTIONAL ACTIVATOR RHAS-RELATED"/>
    <property type="match status" value="1"/>
</dbReference>
<organism evidence="5 6">
    <name type="scientific">Streptomyces broussonetiae</name>
    <dbReference type="NCBI Taxonomy" id="2686304"/>
    <lineage>
        <taxon>Bacteria</taxon>
        <taxon>Bacillati</taxon>
        <taxon>Actinomycetota</taxon>
        <taxon>Actinomycetes</taxon>
        <taxon>Kitasatosporales</taxon>
        <taxon>Streptomycetaceae</taxon>
        <taxon>Streptomyces</taxon>
    </lineage>
</organism>
<reference evidence="5 6" key="1">
    <citation type="submission" date="2024-01" db="EMBL/GenBank/DDBJ databases">
        <title>Genome mining of biosynthetic gene clusters to explore secondary metabolites of Streptomyces sp.</title>
        <authorList>
            <person name="Baig A."/>
            <person name="Ajitkumar Shintre N."/>
            <person name="Kumar H."/>
            <person name="Anbarasu A."/>
            <person name="Ramaiah S."/>
        </authorList>
    </citation>
    <scope>NUCLEOTIDE SEQUENCE [LARGE SCALE GENOMIC DNA]</scope>
    <source>
        <strain evidence="5 6">A57</strain>
    </source>
</reference>
<dbReference type="Gene3D" id="1.10.10.60">
    <property type="entry name" value="Homeodomain-like"/>
    <property type="match status" value="2"/>
</dbReference>
<dbReference type="SUPFAM" id="SSF51215">
    <property type="entry name" value="Regulatory protein AraC"/>
    <property type="match status" value="1"/>
</dbReference>
<evidence type="ECO:0000256" key="2">
    <source>
        <dbReference type="ARBA" id="ARBA00023125"/>
    </source>
</evidence>
<evidence type="ECO:0000313" key="6">
    <source>
        <dbReference type="Proteomes" id="UP001585080"/>
    </source>
</evidence>
<gene>
    <name evidence="5" type="ORF">VSS16_00160</name>
</gene>
<evidence type="ECO:0000259" key="4">
    <source>
        <dbReference type="PROSITE" id="PS01124"/>
    </source>
</evidence>
<dbReference type="Pfam" id="PF02311">
    <property type="entry name" value="AraC_binding"/>
    <property type="match status" value="1"/>
</dbReference>
<evidence type="ECO:0000256" key="1">
    <source>
        <dbReference type="ARBA" id="ARBA00023015"/>
    </source>
</evidence>
<keyword evidence="6" id="KW-1185">Reference proteome</keyword>
<dbReference type="InterPro" id="IPR050204">
    <property type="entry name" value="AraC_XylS_family_regulators"/>
</dbReference>
<dbReference type="SMART" id="SM00342">
    <property type="entry name" value="HTH_ARAC"/>
    <property type="match status" value="1"/>
</dbReference>
<protein>
    <submittedName>
        <fullName evidence="5">AraC family transcriptional regulator</fullName>
    </submittedName>
</protein>
<dbReference type="RefSeq" id="WP_376730251.1">
    <property type="nucleotide sequence ID" value="NZ_JAYMRP010000001.1"/>
</dbReference>
<dbReference type="Pfam" id="PF12833">
    <property type="entry name" value="HTH_18"/>
    <property type="match status" value="1"/>
</dbReference>
<proteinExistence type="predicted"/>
<dbReference type="SUPFAM" id="SSF46689">
    <property type="entry name" value="Homeodomain-like"/>
    <property type="match status" value="2"/>
</dbReference>
<dbReference type="EMBL" id="JAYMRP010000001">
    <property type="protein sequence ID" value="MFB8771171.1"/>
    <property type="molecule type" value="Genomic_DNA"/>
</dbReference>
<evidence type="ECO:0000313" key="5">
    <source>
        <dbReference type="EMBL" id="MFB8771171.1"/>
    </source>
</evidence>
<dbReference type="PANTHER" id="PTHR46796:SF2">
    <property type="entry name" value="TRANSCRIPTIONAL REGULATORY PROTEIN"/>
    <property type="match status" value="1"/>
</dbReference>
<keyword evidence="2" id="KW-0238">DNA-binding</keyword>
<name>A0ABV5E2U6_9ACTN</name>
<dbReference type="InterPro" id="IPR037923">
    <property type="entry name" value="HTH-like"/>
</dbReference>
<dbReference type="PROSITE" id="PS01124">
    <property type="entry name" value="HTH_ARAC_FAMILY_2"/>
    <property type="match status" value="1"/>
</dbReference>
<dbReference type="InterPro" id="IPR003313">
    <property type="entry name" value="AraC-bd"/>
</dbReference>
<feature type="domain" description="HTH araC/xylS-type" evidence="4">
    <location>
        <begin position="174"/>
        <end position="272"/>
    </location>
</feature>
<keyword evidence="3" id="KW-0804">Transcription</keyword>
<comment type="caution">
    <text evidence="5">The sequence shown here is derived from an EMBL/GenBank/DDBJ whole genome shotgun (WGS) entry which is preliminary data.</text>
</comment>
<evidence type="ECO:0000256" key="3">
    <source>
        <dbReference type="ARBA" id="ARBA00023163"/>
    </source>
</evidence>
<keyword evidence="1" id="KW-0805">Transcription regulation</keyword>
<dbReference type="Proteomes" id="UP001585080">
    <property type="component" value="Unassembled WGS sequence"/>
</dbReference>
<dbReference type="InterPro" id="IPR018060">
    <property type="entry name" value="HTH_AraC"/>
</dbReference>